<evidence type="ECO:0000256" key="1">
    <source>
        <dbReference type="ARBA" id="ARBA00004141"/>
    </source>
</evidence>
<dbReference type="Proteomes" id="UP000223527">
    <property type="component" value="Unassembled WGS sequence"/>
</dbReference>
<comment type="caution">
    <text evidence="7">The sequence shown here is derived from an EMBL/GenBank/DDBJ whole genome shotgun (WGS) entry which is preliminary data.</text>
</comment>
<evidence type="ECO:0000256" key="6">
    <source>
        <dbReference type="SAM" id="Phobius"/>
    </source>
</evidence>
<evidence type="ECO:0000256" key="3">
    <source>
        <dbReference type="ARBA" id="ARBA00022692"/>
    </source>
</evidence>
<name>A0A2C7AAQ5_9PROT</name>
<evidence type="ECO:0000256" key="2">
    <source>
        <dbReference type="ARBA" id="ARBA00009773"/>
    </source>
</evidence>
<comment type="subcellular location">
    <subcellularLocation>
        <location evidence="1">Membrane</location>
        <topology evidence="1">Multi-pass membrane protein</topology>
    </subcellularLocation>
</comment>
<keyword evidence="5 6" id="KW-0472">Membrane</keyword>
<comment type="similarity">
    <text evidence="2">Belongs to the autoinducer-2 exporter (AI-2E) (TC 2.A.86) family.</text>
</comment>
<accession>A0A2C7AAQ5</accession>
<keyword evidence="3 6" id="KW-0812">Transmembrane</keyword>
<feature type="transmembrane region" description="Helical" evidence="6">
    <location>
        <begin position="220"/>
        <end position="246"/>
    </location>
</feature>
<reference evidence="7 8" key="1">
    <citation type="submission" date="2017-10" db="EMBL/GenBank/DDBJ databases">
        <authorList>
            <person name="Banno H."/>
            <person name="Chua N.-H."/>
        </authorList>
    </citation>
    <scope>NUCLEOTIDE SEQUENCE [LARGE SCALE GENOMIC DNA]</scope>
    <source>
        <strain evidence="7 8">YW11</strain>
    </source>
</reference>
<dbReference type="AlphaFoldDB" id="A0A2C7AAQ5"/>
<feature type="transmembrane region" description="Helical" evidence="6">
    <location>
        <begin position="290"/>
        <end position="319"/>
    </location>
</feature>
<feature type="transmembrane region" description="Helical" evidence="6">
    <location>
        <begin position="138"/>
        <end position="156"/>
    </location>
</feature>
<keyword evidence="4 6" id="KW-1133">Transmembrane helix</keyword>
<proteinExistence type="inferred from homology"/>
<feature type="transmembrane region" description="Helical" evidence="6">
    <location>
        <begin position="258"/>
        <end position="278"/>
    </location>
</feature>
<dbReference type="OrthoDB" id="5761230at2"/>
<sequence length="346" mass="36794">MSRRTVSLLVLGGALLLLLWMLPEVPLLVFAAALLGVFLHAGARLLRRVLPVSHGAGVMLFLLLLLLVTAGLGLLAARPMAEQLNELWRQVPAAAQRVSETLSRYGWGQELLERVKPGNMELPSGGGSTAFSALNTTFGALANVVLVSFLGLYFALDPKLYRRGIEALVAPSLRPRARLICEEAAVTLRNWLGAQMVSMAVVGLLTGTGLWLIGVPLAPVLGVIAALLAFIPTLGPVLAAVPAVLLGLADGLSGAMSVIGVYLVVQSVESYLITPYVQKRGVDLPEAATIIALVAFGLMFGFLGMLLATPMAALTLMLVRRLYVEGYLDHEPAEEQPVERPVILRG</sequence>
<protein>
    <submittedName>
        <fullName evidence="7">AI-2E family transporter</fullName>
    </submittedName>
</protein>
<dbReference type="GO" id="GO:0016020">
    <property type="term" value="C:membrane"/>
    <property type="evidence" value="ECO:0007669"/>
    <property type="project" value="UniProtKB-SubCell"/>
</dbReference>
<dbReference type="InterPro" id="IPR002549">
    <property type="entry name" value="AI-2E-like"/>
</dbReference>
<feature type="transmembrane region" description="Helical" evidence="6">
    <location>
        <begin position="58"/>
        <end position="77"/>
    </location>
</feature>
<feature type="transmembrane region" description="Helical" evidence="6">
    <location>
        <begin position="28"/>
        <end position="46"/>
    </location>
</feature>
<dbReference type="RefSeq" id="WP_099096035.1">
    <property type="nucleotide sequence ID" value="NZ_PDNU01000025.1"/>
</dbReference>
<evidence type="ECO:0000313" key="7">
    <source>
        <dbReference type="EMBL" id="PHK94485.1"/>
    </source>
</evidence>
<gene>
    <name evidence="7" type="ORF">CR162_13430</name>
</gene>
<dbReference type="GO" id="GO:0055085">
    <property type="term" value="P:transmembrane transport"/>
    <property type="evidence" value="ECO:0007669"/>
    <property type="project" value="TreeGrafter"/>
</dbReference>
<evidence type="ECO:0000256" key="5">
    <source>
        <dbReference type="ARBA" id="ARBA00023136"/>
    </source>
</evidence>
<evidence type="ECO:0000256" key="4">
    <source>
        <dbReference type="ARBA" id="ARBA00022989"/>
    </source>
</evidence>
<organism evidence="7 8">
    <name type="scientific">Teichococcus rhizosphaerae</name>
    <dbReference type="NCBI Taxonomy" id="1335062"/>
    <lineage>
        <taxon>Bacteria</taxon>
        <taxon>Pseudomonadati</taxon>
        <taxon>Pseudomonadota</taxon>
        <taxon>Alphaproteobacteria</taxon>
        <taxon>Acetobacterales</taxon>
        <taxon>Roseomonadaceae</taxon>
        <taxon>Roseomonas</taxon>
    </lineage>
</organism>
<evidence type="ECO:0000313" key="8">
    <source>
        <dbReference type="Proteomes" id="UP000223527"/>
    </source>
</evidence>
<dbReference type="PANTHER" id="PTHR21716">
    <property type="entry name" value="TRANSMEMBRANE PROTEIN"/>
    <property type="match status" value="1"/>
</dbReference>
<feature type="transmembrane region" description="Helical" evidence="6">
    <location>
        <begin position="5"/>
        <end position="22"/>
    </location>
</feature>
<dbReference type="Pfam" id="PF01594">
    <property type="entry name" value="AI-2E_transport"/>
    <property type="match status" value="1"/>
</dbReference>
<dbReference type="PANTHER" id="PTHR21716:SF62">
    <property type="entry name" value="TRANSPORT PROTEIN YDBI-RELATED"/>
    <property type="match status" value="1"/>
</dbReference>
<keyword evidence="8" id="KW-1185">Reference proteome</keyword>
<feature type="transmembrane region" description="Helical" evidence="6">
    <location>
        <begin position="196"/>
        <end position="214"/>
    </location>
</feature>
<dbReference type="EMBL" id="PDNU01000025">
    <property type="protein sequence ID" value="PHK94485.1"/>
    <property type="molecule type" value="Genomic_DNA"/>
</dbReference>